<evidence type="ECO:0000313" key="3">
    <source>
        <dbReference type="Proteomes" id="UP000279833"/>
    </source>
</evidence>
<dbReference type="Proteomes" id="UP000279833">
    <property type="component" value="Unassembled WGS sequence"/>
</dbReference>
<organism evidence="4">
    <name type="scientific">Schistosoma curassoni</name>
    <dbReference type="NCBI Taxonomy" id="6186"/>
    <lineage>
        <taxon>Eukaryota</taxon>
        <taxon>Metazoa</taxon>
        <taxon>Spiralia</taxon>
        <taxon>Lophotrochozoa</taxon>
        <taxon>Platyhelminthes</taxon>
        <taxon>Trematoda</taxon>
        <taxon>Digenea</taxon>
        <taxon>Strigeidida</taxon>
        <taxon>Schistosomatoidea</taxon>
        <taxon>Schistosomatidae</taxon>
        <taxon>Schistosoma</taxon>
    </lineage>
</organism>
<reference evidence="4" key="1">
    <citation type="submission" date="2016-06" db="UniProtKB">
        <authorList>
            <consortium name="WormBaseParasite"/>
        </authorList>
    </citation>
    <scope>IDENTIFICATION</scope>
</reference>
<protein>
    <submittedName>
        <fullName evidence="2 4">Uncharacterized protein</fullName>
    </submittedName>
</protein>
<gene>
    <name evidence="2" type="ORF">SCUD_LOCUS12263</name>
</gene>
<evidence type="ECO:0000313" key="2">
    <source>
        <dbReference type="EMBL" id="VDP48089.1"/>
    </source>
</evidence>
<proteinExistence type="predicted"/>
<evidence type="ECO:0000256" key="1">
    <source>
        <dbReference type="SAM" id="SignalP"/>
    </source>
</evidence>
<reference evidence="2 3" key="2">
    <citation type="submission" date="2018-11" db="EMBL/GenBank/DDBJ databases">
        <authorList>
            <consortium name="Pathogen Informatics"/>
        </authorList>
    </citation>
    <scope>NUCLEOTIDE SEQUENCE [LARGE SCALE GENOMIC DNA]</scope>
    <source>
        <strain evidence="2">Dakar</strain>
        <strain evidence="3">Dakar, Senegal</strain>
    </source>
</reference>
<evidence type="ECO:0000313" key="4">
    <source>
        <dbReference type="WBParaSite" id="SCUD_0001226601-mRNA-1"/>
    </source>
</evidence>
<feature type="signal peptide" evidence="1">
    <location>
        <begin position="1"/>
        <end position="19"/>
    </location>
</feature>
<feature type="chain" id="PRO_5043140820" evidence="1">
    <location>
        <begin position="20"/>
        <end position="42"/>
    </location>
</feature>
<dbReference type="WBParaSite" id="SCUD_0001226601-mRNA-1">
    <property type="protein sequence ID" value="SCUD_0001226601-mRNA-1"/>
    <property type="gene ID" value="SCUD_0001226601"/>
</dbReference>
<keyword evidence="1" id="KW-0732">Signal</keyword>
<keyword evidence="3" id="KW-1185">Reference proteome</keyword>
<dbReference type="AlphaFoldDB" id="A0A183KB75"/>
<dbReference type="EMBL" id="UZAK01034991">
    <property type="protein sequence ID" value="VDP48089.1"/>
    <property type="molecule type" value="Genomic_DNA"/>
</dbReference>
<sequence>MCFHYQMVLLVLHLYMVAKYHYEVDVKQHVFHVYFQHFPNDL</sequence>
<accession>A0A183KB75</accession>
<name>A0A183KB75_9TREM</name>